<name>A0A1S4CW87_TOBAC</name>
<dbReference type="SUPFAM" id="SSF56672">
    <property type="entry name" value="DNA/RNA polymerases"/>
    <property type="match status" value="1"/>
</dbReference>
<feature type="domain" description="Reverse transcriptase Ty1/copia-type" evidence="1">
    <location>
        <begin position="1"/>
        <end position="136"/>
    </location>
</feature>
<dbReference type="RefSeq" id="XP_016505378.1">
    <property type="nucleotide sequence ID" value="XM_016649892.1"/>
</dbReference>
<dbReference type="STRING" id="4097.A0A1S4CW87"/>
<accession>A0A1S4CW87</accession>
<dbReference type="OrthoDB" id="414945at2759"/>
<organism evidence="2">
    <name type="scientific">Nicotiana tabacum</name>
    <name type="common">Common tobacco</name>
    <dbReference type="NCBI Taxonomy" id="4097"/>
    <lineage>
        <taxon>Eukaryota</taxon>
        <taxon>Viridiplantae</taxon>
        <taxon>Streptophyta</taxon>
        <taxon>Embryophyta</taxon>
        <taxon>Tracheophyta</taxon>
        <taxon>Spermatophyta</taxon>
        <taxon>Magnoliopsida</taxon>
        <taxon>eudicotyledons</taxon>
        <taxon>Gunneridae</taxon>
        <taxon>Pentapetalae</taxon>
        <taxon>asterids</taxon>
        <taxon>lamiids</taxon>
        <taxon>Solanales</taxon>
        <taxon>Solanaceae</taxon>
        <taxon>Nicotianoideae</taxon>
        <taxon>Nicotianeae</taxon>
        <taxon>Nicotiana</taxon>
    </lineage>
</organism>
<dbReference type="PaxDb" id="4097-A0A1S4CW87"/>
<evidence type="ECO:0000313" key="2">
    <source>
        <dbReference type="RefSeq" id="XP_016505378.1"/>
    </source>
</evidence>
<dbReference type="KEGG" id="nta:107823261"/>
<evidence type="ECO:0000259" key="1">
    <source>
        <dbReference type="Pfam" id="PF07727"/>
    </source>
</evidence>
<sequence>MKFPAGLTPSQPNLVCRLRKSLYGLKQASRQWYARLAGALNYKGYSSSLNDYSLFFKRSGDLISILVVYVDDILLTGNDTTEIAQLADFLHSEFKVKHLGHIHHFLGMEILREKHGFIVGQRQFTLELLAEFDCTGPAVSSPLDPYSKLQADMGEPMPDPTIYRHLVGKLNYLTNTRPDLSFAVLCLSQYMQRPCMSHYSAALRVLRYLRTDPSQGIFLNAHPSFDLLAFCDADWAACRDSRRSVSGFFITLGGAPISWKSKKQISVSMSSAEAEYKSMRRVTAEITWLVRLLVDLSASPTLPVPVHSDSQAAIHIARNPVFHE</sequence>
<dbReference type="PANTHER" id="PTHR11439">
    <property type="entry name" value="GAG-POL-RELATED RETROTRANSPOSON"/>
    <property type="match status" value="1"/>
</dbReference>
<dbReference type="InterPro" id="IPR043502">
    <property type="entry name" value="DNA/RNA_pol_sf"/>
</dbReference>
<dbReference type="CDD" id="cd09272">
    <property type="entry name" value="RNase_HI_RT_Ty1"/>
    <property type="match status" value="1"/>
</dbReference>
<dbReference type="InterPro" id="IPR013103">
    <property type="entry name" value="RVT_2"/>
</dbReference>
<reference evidence="2" key="1">
    <citation type="submission" date="2025-08" db="UniProtKB">
        <authorList>
            <consortium name="RefSeq"/>
        </authorList>
    </citation>
    <scope>IDENTIFICATION</scope>
</reference>
<gene>
    <name evidence="2" type="primary">LOC107823261</name>
</gene>
<dbReference type="Pfam" id="PF07727">
    <property type="entry name" value="RVT_2"/>
    <property type="match status" value="1"/>
</dbReference>
<protein>
    <submittedName>
        <fullName evidence="2">Uncharacterized mitochondrial protein AtMg00810-like</fullName>
    </submittedName>
</protein>
<dbReference type="AlphaFoldDB" id="A0A1S4CW87"/>
<dbReference type="PANTHER" id="PTHR11439:SF498">
    <property type="entry name" value="DNAK FAMILY PROTEIN"/>
    <property type="match status" value="1"/>
</dbReference>
<proteinExistence type="predicted"/>